<organism evidence="1 2">
    <name type="scientific">Pigmentiphaga soli</name>
    <dbReference type="NCBI Taxonomy" id="1007095"/>
    <lineage>
        <taxon>Bacteria</taxon>
        <taxon>Pseudomonadati</taxon>
        <taxon>Pseudomonadota</taxon>
        <taxon>Betaproteobacteria</taxon>
        <taxon>Burkholderiales</taxon>
        <taxon>Alcaligenaceae</taxon>
        <taxon>Pigmentiphaga</taxon>
    </lineage>
</organism>
<keyword evidence="2" id="KW-1185">Reference proteome</keyword>
<accession>A0ABP8HNL4</accession>
<name>A0ABP8HNL4_9BURK</name>
<sequence>MCGLCGVLVQRRHWADQGGADTPRRQRLARLGILRQILAAYACRISDWQGSAYVLESYTGKSEIVHDLAQIWAAVERLTGRKPDPLALVRSAGRIQLRPEPSAPADAAR</sequence>
<comment type="caution">
    <text evidence="1">The sequence shown here is derived from an EMBL/GenBank/DDBJ whole genome shotgun (WGS) entry which is preliminary data.</text>
</comment>
<dbReference type="EMBL" id="BAABFO010000031">
    <property type="protein sequence ID" value="GAA4341897.1"/>
    <property type="molecule type" value="Genomic_DNA"/>
</dbReference>
<protein>
    <submittedName>
        <fullName evidence="1">Uncharacterized protein</fullName>
    </submittedName>
</protein>
<evidence type="ECO:0000313" key="1">
    <source>
        <dbReference type="EMBL" id="GAA4341897.1"/>
    </source>
</evidence>
<evidence type="ECO:0000313" key="2">
    <source>
        <dbReference type="Proteomes" id="UP001501671"/>
    </source>
</evidence>
<reference evidence="2" key="1">
    <citation type="journal article" date="2019" name="Int. J. Syst. Evol. Microbiol.">
        <title>The Global Catalogue of Microorganisms (GCM) 10K type strain sequencing project: providing services to taxonomists for standard genome sequencing and annotation.</title>
        <authorList>
            <consortium name="The Broad Institute Genomics Platform"/>
            <consortium name="The Broad Institute Genome Sequencing Center for Infectious Disease"/>
            <person name="Wu L."/>
            <person name="Ma J."/>
        </authorList>
    </citation>
    <scope>NUCLEOTIDE SEQUENCE [LARGE SCALE GENOMIC DNA]</scope>
    <source>
        <strain evidence="2">JCM 17666</strain>
    </source>
</reference>
<proteinExistence type="predicted"/>
<dbReference type="Proteomes" id="UP001501671">
    <property type="component" value="Unassembled WGS sequence"/>
</dbReference>
<gene>
    <name evidence="1" type="ORF">GCM10023144_43150</name>
</gene>